<evidence type="ECO:0000313" key="1">
    <source>
        <dbReference type="EMBL" id="CAG8593760.1"/>
    </source>
</evidence>
<dbReference type="Proteomes" id="UP000789570">
    <property type="component" value="Unassembled WGS sequence"/>
</dbReference>
<organism evidence="1 2">
    <name type="scientific">Funneliformis caledonium</name>
    <dbReference type="NCBI Taxonomy" id="1117310"/>
    <lineage>
        <taxon>Eukaryota</taxon>
        <taxon>Fungi</taxon>
        <taxon>Fungi incertae sedis</taxon>
        <taxon>Mucoromycota</taxon>
        <taxon>Glomeromycotina</taxon>
        <taxon>Glomeromycetes</taxon>
        <taxon>Glomerales</taxon>
        <taxon>Glomeraceae</taxon>
        <taxon>Funneliformis</taxon>
    </lineage>
</organism>
<gene>
    <name evidence="1" type="ORF">FCALED_LOCUS8232</name>
</gene>
<dbReference type="EMBL" id="CAJVPQ010002347">
    <property type="protein sequence ID" value="CAG8593760.1"/>
    <property type="molecule type" value="Genomic_DNA"/>
</dbReference>
<name>A0A9N9CBA3_9GLOM</name>
<evidence type="ECO:0000313" key="2">
    <source>
        <dbReference type="Proteomes" id="UP000789570"/>
    </source>
</evidence>
<reference evidence="1" key="1">
    <citation type="submission" date="2021-06" db="EMBL/GenBank/DDBJ databases">
        <authorList>
            <person name="Kallberg Y."/>
            <person name="Tangrot J."/>
            <person name="Rosling A."/>
        </authorList>
    </citation>
    <scope>NUCLEOTIDE SEQUENCE</scope>
    <source>
        <strain evidence="1">UK204</strain>
    </source>
</reference>
<dbReference type="AlphaFoldDB" id="A0A9N9CBA3"/>
<proteinExistence type="predicted"/>
<keyword evidence="2" id="KW-1185">Reference proteome</keyword>
<comment type="caution">
    <text evidence="1">The sequence shown here is derived from an EMBL/GenBank/DDBJ whole genome shotgun (WGS) entry which is preliminary data.</text>
</comment>
<sequence>MKLIPSAQQNKENIDSESDPSDFIAIDYTIHLANNLLAK</sequence>
<accession>A0A9N9CBA3</accession>
<protein>
    <submittedName>
        <fullName evidence="1">13578_t:CDS:1</fullName>
    </submittedName>
</protein>